<gene>
    <name evidence="1" type="ORF">ABIH81_18730</name>
</gene>
<proteinExistence type="predicted"/>
<dbReference type="AlphaFoldDB" id="A0AAU7QUS9"/>
<reference evidence="1" key="1">
    <citation type="submission" date="2024-06" db="EMBL/GenBank/DDBJ databases">
        <title>Micromonospora sp. strain HUAS YX12 genome sequences.</title>
        <authorList>
            <person name="Mo P."/>
        </authorList>
    </citation>
    <scope>NUCLEOTIDE SEQUENCE</scope>
    <source>
        <strain evidence="1">HUAS YX12</strain>
    </source>
</reference>
<organism evidence="1">
    <name type="scientific">Micromonospora sp. HUAS YX12</name>
    <dbReference type="NCBI Taxonomy" id="3156396"/>
    <lineage>
        <taxon>Bacteria</taxon>
        <taxon>Bacillati</taxon>
        <taxon>Actinomycetota</taxon>
        <taxon>Actinomycetes</taxon>
        <taxon>Micromonosporales</taxon>
        <taxon>Micromonosporaceae</taxon>
        <taxon>Micromonospora</taxon>
    </lineage>
</organism>
<accession>A0AAU7QUS9</accession>
<evidence type="ECO:0000313" key="1">
    <source>
        <dbReference type="EMBL" id="XBT79697.1"/>
    </source>
</evidence>
<dbReference type="EMBL" id="CP157974">
    <property type="protein sequence ID" value="XBT79697.1"/>
    <property type="molecule type" value="Genomic_DNA"/>
</dbReference>
<dbReference type="RefSeq" id="WP_349876177.1">
    <property type="nucleotide sequence ID" value="NZ_CP157974.1"/>
</dbReference>
<sequence length="89" mass="9990">MPKGKHGAFVKRRIWAAENGSAEVYARVYDDGHIEIVGRNTTLEIKRGAYGKGPTEQWAYGENWRVQPLPWEGSAEDLAGEVFEPGEEE</sequence>
<name>A0AAU7QUS9_9ACTN</name>
<protein>
    <submittedName>
        <fullName evidence="1">Uncharacterized protein</fullName>
    </submittedName>
</protein>